<dbReference type="InterPro" id="IPR051678">
    <property type="entry name" value="AGP_Transferase"/>
</dbReference>
<dbReference type="Gene3D" id="3.30.200.20">
    <property type="entry name" value="Phosphorylase Kinase, domain 1"/>
    <property type="match status" value="1"/>
</dbReference>
<evidence type="ECO:0000256" key="1">
    <source>
        <dbReference type="SAM" id="MobiDB-lite"/>
    </source>
</evidence>
<dbReference type="Gene3D" id="3.90.1200.10">
    <property type="match status" value="1"/>
</dbReference>
<dbReference type="Proteomes" id="UP000799440">
    <property type="component" value="Unassembled WGS sequence"/>
</dbReference>
<feature type="region of interest" description="Disordered" evidence="1">
    <location>
        <begin position="20"/>
        <end position="39"/>
    </location>
</feature>
<organism evidence="3 4">
    <name type="scientific">Sporormia fimetaria CBS 119925</name>
    <dbReference type="NCBI Taxonomy" id="1340428"/>
    <lineage>
        <taxon>Eukaryota</taxon>
        <taxon>Fungi</taxon>
        <taxon>Dikarya</taxon>
        <taxon>Ascomycota</taxon>
        <taxon>Pezizomycotina</taxon>
        <taxon>Dothideomycetes</taxon>
        <taxon>Pleosporomycetidae</taxon>
        <taxon>Pleosporales</taxon>
        <taxon>Sporormiaceae</taxon>
        <taxon>Sporormia</taxon>
    </lineage>
</organism>
<sequence length="362" mass="40331">MHLPPLDVAVYPLDMMADRRHTGRPADLPSPPASLSPVSPSSAATFGALPNFASLQKAIRRVFRSSTITVRQAERLQGRLYRIFVASLTDGSALVLKCPPAYNTRLLRHEKHGLETEQKILQTLRDYTQIPVPQVIKYDSNGVALGSPFLMMSHIPGRRVSDLMDHLTPSERQSIQRALGAYVRALTSLSAPRFGTVHRVFAGKGHSSWREAFLALLEAALRDGEDMLITIPYDSIRYYIRRHAHYLEEVNEPRLVAFHMCEPQNVLLDPLTKKITGLVGFTSVICGDPLMNGGFSDGSDTFFQGVGERPNRSKGVMARQWMYSAYRSAVQIVGHHYRPELGGNETAARRSLTDALNELARI</sequence>
<dbReference type="EMBL" id="MU006595">
    <property type="protein sequence ID" value="KAF2743656.1"/>
    <property type="molecule type" value="Genomic_DNA"/>
</dbReference>
<evidence type="ECO:0000313" key="4">
    <source>
        <dbReference type="Proteomes" id="UP000799440"/>
    </source>
</evidence>
<dbReference type="InterPro" id="IPR002575">
    <property type="entry name" value="Aminoglycoside_PTrfase"/>
</dbReference>
<gene>
    <name evidence="3" type="ORF">M011DRAFT_215840</name>
</gene>
<dbReference type="OrthoDB" id="5210591at2759"/>
<evidence type="ECO:0000259" key="2">
    <source>
        <dbReference type="Pfam" id="PF01636"/>
    </source>
</evidence>
<evidence type="ECO:0000313" key="3">
    <source>
        <dbReference type="EMBL" id="KAF2743656.1"/>
    </source>
</evidence>
<dbReference type="PANTHER" id="PTHR21310:SF59">
    <property type="entry name" value="AMINOGLYCOSIDE PHOSPHOTRANSFERASE DOMAIN-CONTAINING PROTEIN"/>
    <property type="match status" value="1"/>
</dbReference>
<dbReference type="PANTHER" id="PTHR21310">
    <property type="entry name" value="AMINOGLYCOSIDE PHOSPHOTRANSFERASE-RELATED-RELATED"/>
    <property type="match status" value="1"/>
</dbReference>
<reference evidence="3" key="1">
    <citation type="journal article" date="2020" name="Stud. Mycol.">
        <title>101 Dothideomycetes genomes: a test case for predicting lifestyles and emergence of pathogens.</title>
        <authorList>
            <person name="Haridas S."/>
            <person name="Albert R."/>
            <person name="Binder M."/>
            <person name="Bloem J."/>
            <person name="Labutti K."/>
            <person name="Salamov A."/>
            <person name="Andreopoulos B."/>
            <person name="Baker S."/>
            <person name="Barry K."/>
            <person name="Bills G."/>
            <person name="Bluhm B."/>
            <person name="Cannon C."/>
            <person name="Castanera R."/>
            <person name="Culley D."/>
            <person name="Daum C."/>
            <person name="Ezra D."/>
            <person name="Gonzalez J."/>
            <person name="Henrissat B."/>
            <person name="Kuo A."/>
            <person name="Liang C."/>
            <person name="Lipzen A."/>
            <person name="Lutzoni F."/>
            <person name="Magnuson J."/>
            <person name="Mondo S."/>
            <person name="Nolan M."/>
            <person name="Ohm R."/>
            <person name="Pangilinan J."/>
            <person name="Park H.-J."/>
            <person name="Ramirez L."/>
            <person name="Alfaro M."/>
            <person name="Sun H."/>
            <person name="Tritt A."/>
            <person name="Yoshinaga Y."/>
            <person name="Zwiers L.-H."/>
            <person name="Turgeon B."/>
            <person name="Goodwin S."/>
            <person name="Spatafora J."/>
            <person name="Crous P."/>
            <person name="Grigoriev I."/>
        </authorList>
    </citation>
    <scope>NUCLEOTIDE SEQUENCE</scope>
    <source>
        <strain evidence="3">CBS 119925</strain>
    </source>
</reference>
<dbReference type="InterPro" id="IPR011009">
    <property type="entry name" value="Kinase-like_dom_sf"/>
</dbReference>
<dbReference type="AlphaFoldDB" id="A0A6A6V1G8"/>
<name>A0A6A6V1G8_9PLEO</name>
<keyword evidence="4" id="KW-1185">Reference proteome</keyword>
<dbReference type="Pfam" id="PF01636">
    <property type="entry name" value="APH"/>
    <property type="match status" value="1"/>
</dbReference>
<accession>A0A6A6V1G8</accession>
<proteinExistence type="predicted"/>
<feature type="domain" description="Aminoglycoside phosphotransferase" evidence="2">
    <location>
        <begin position="93"/>
        <end position="290"/>
    </location>
</feature>
<dbReference type="SUPFAM" id="SSF56112">
    <property type="entry name" value="Protein kinase-like (PK-like)"/>
    <property type="match status" value="1"/>
</dbReference>
<protein>
    <recommendedName>
        <fullName evidence="2">Aminoglycoside phosphotransferase domain-containing protein</fullName>
    </recommendedName>
</protein>